<dbReference type="PANTHER" id="PTHR35871:SF1">
    <property type="entry name" value="CXC1-LIKE CYSTEINE CLUSTER ASSOCIATED WITH KDZ TRANSPOSASES DOMAIN-CONTAINING PROTEIN"/>
    <property type="match status" value="1"/>
</dbReference>
<dbReference type="PANTHER" id="PTHR35871">
    <property type="entry name" value="EXPRESSED PROTEIN"/>
    <property type="match status" value="1"/>
</dbReference>
<sequence>MNPYGVWCETLLDEDEDFVNELNVHLQSCGKYVRALDIVHYLDQADVKERYGLEKTVSLATAKRWMNRLGYRWSRTHKGQYVDGHEREDVVNYRTKVFLPVWEKIEAGQRSWDNDGKEIIDESRSHTERPVVVWYHDESTFYAHDQRQSRWVREGEAPTPYAKGEGHSLMVADFVSADYGEQVVAQAQQALAILQQDYPNEDHILVYDNATTHLKRADDALSARSMPKNPPKEGSNWFVEVTERDKKGMPSYTADGKVRKKKVQMAPGKFADGTQQDFYFGEGHARAGIFKGMANILTERGHNVTGLRAECKGFRCNSSAGPCCCRRMLYNEPDFANVKSVLELTCQSQGVRVIFLPKFHCELNPIEQCWGQAKRIYRLKPFSSKEDDLERNTLDALDSVELAQIRKYGRRCLRFMDAYRKGLDGVLAAWVVKIFHGHRVIPDAVLKALEDIDM</sequence>
<dbReference type="Proteomes" id="UP000309038">
    <property type="component" value="Unassembled WGS sequence"/>
</dbReference>
<comment type="caution">
    <text evidence="1">The sequence shown here is derived from an EMBL/GenBank/DDBJ whole genome shotgun (WGS) entry which is preliminary data.</text>
</comment>
<dbReference type="EMBL" id="SGPJ01001108">
    <property type="protein sequence ID" value="THG92559.1"/>
    <property type="molecule type" value="Genomic_DNA"/>
</dbReference>
<dbReference type="InterPro" id="IPR036397">
    <property type="entry name" value="RNaseH_sf"/>
</dbReference>
<evidence type="ECO:0000313" key="2">
    <source>
        <dbReference type="Proteomes" id="UP000309038"/>
    </source>
</evidence>
<keyword evidence="2" id="KW-1185">Reference proteome</keyword>
<evidence type="ECO:0000313" key="1">
    <source>
        <dbReference type="EMBL" id="THG92559.1"/>
    </source>
</evidence>
<dbReference type="GO" id="GO:0003676">
    <property type="term" value="F:nucleic acid binding"/>
    <property type="evidence" value="ECO:0007669"/>
    <property type="project" value="InterPro"/>
</dbReference>
<accession>A0A4S4K8N4</accession>
<name>A0A4S4K8N4_9APHY</name>
<proteinExistence type="predicted"/>
<gene>
    <name evidence="1" type="ORF">EW026_g8379</name>
</gene>
<dbReference type="Gene3D" id="3.30.420.10">
    <property type="entry name" value="Ribonuclease H-like superfamily/Ribonuclease H"/>
    <property type="match status" value="1"/>
</dbReference>
<reference evidence="1 2" key="1">
    <citation type="submission" date="2019-02" db="EMBL/GenBank/DDBJ databases">
        <title>Genome sequencing of the rare red list fungi Phlebia centrifuga.</title>
        <authorList>
            <person name="Buettner E."/>
            <person name="Kellner H."/>
        </authorList>
    </citation>
    <scope>NUCLEOTIDE SEQUENCE [LARGE SCALE GENOMIC DNA]</scope>
    <source>
        <strain evidence="1 2">DSM 108282</strain>
    </source>
</reference>
<organism evidence="1 2">
    <name type="scientific">Hermanssonia centrifuga</name>
    <dbReference type="NCBI Taxonomy" id="98765"/>
    <lineage>
        <taxon>Eukaryota</taxon>
        <taxon>Fungi</taxon>
        <taxon>Dikarya</taxon>
        <taxon>Basidiomycota</taxon>
        <taxon>Agaricomycotina</taxon>
        <taxon>Agaricomycetes</taxon>
        <taxon>Polyporales</taxon>
        <taxon>Meruliaceae</taxon>
        <taxon>Hermanssonia</taxon>
    </lineage>
</organism>
<protein>
    <submittedName>
        <fullName evidence="1">Uncharacterized protein</fullName>
    </submittedName>
</protein>
<dbReference type="AlphaFoldDB" id="A0A4S4K8N4"/>